<comment type="caution">
    <text evidence="2">The sequence shown here is derived from an EMBL/GenBank/DDBJ whole genome shotgun (WGS) entry which is preliminary data.</text>
</comment>
<name>A0A495X7X5_9PSEU</name>
<proteinExistence type="predicted"/>
<sequence length="612" mass="64902">MSTHITADPTATGTAVFPSRPEWLTLSAALSDEVPLIADREGIVVTIAPGAGAGAPACFYPALDLIELDGDRIKIDPATAKPSDPSDRARYAGAWGAFTHECGHAKHSTWKTPDGTPPHVAEAAWLLEEARMEAAHVRRRPDDRHWLRASTKEIVAADLFADPSTPPTMTKPDAARSAALLLGRVDAAILTHKETAPLAAVAEQILGADTLRKLRVLWRKALRTADDDADTMIELGRKWCDIVGNDPDPAPDPTGDPSALSDAVNAVLGNVARAVAKHRPPRDPAARAARQRARESAAAAAAHEAREKVFNTDGPRDGDTETAGTRQPTAQERAAARALGRALTTAGIRDRVTVKSTSPVPPGRLRMRGALAADAQRAAGAIPTAQPFTRTTRTPVPTPPLRVGIACDVSGSTRAVTESVASTAWIIANAARHTTTPTQTSTVIFGNHVRPITRPGTIPTEVTLFHARDDWEDIPTALDALDGALGLSRPDAARLLVVVSDGQYRDQPRIDGQKRLDRLRATGCAVLWLTLGDRDTPLAGATVHRLIHHNLQTIAHPSGTVILYCSCMWLKECATPADADTEAAHHLATAPPATDIATAIGRAATAALRAAR</sequence>
<dbReference type="InterPro" id="IPR036465">
    <property type="entry name" value="vWFA_dom_sf"/>
</dbReference>
<feature type="region of interest" description="Disordered" evidence="1">
    <location>
        <begin position="274"/>
        <end position="331"/>
    </location>
</feature>
<evidence type="ECO:0000313" key="2">
    <source>
        <dbReference type="EMBL" id="RKT69486.1"/>
    </source>
</evidence>
<evidence type="ECO:0000256" key="1">
    <source>
        <dbReference type="SAM" id="MobiDB-lite"/>
    </source>
</evidence>
<feature type="compositionally biased region" description="Basic and acidic residues" evidence="1">
    <location>
        <begin position="303"/>
        <end position="319"/>
    </location>
</feature>
<dbReference type="RefSeq" id="WP_121221274.1">
    <property type="nucleotide sequence ID" value="NZ_JBIUBA010000002.1"/>
</dbReference>
<dbReference type="SUPFAM" id="SSF53300">
    <property type="entry name" value="vWA-like"/>
    <property type="match status" value="1"/>
</dbReference>
<keyword evidence="3" id="KW-1185">Reference proteome</keyword>
<dbReference type="EMBL" id="RBXR01000001">
    <property type="protein sequence ID" value="RKT69486.1"/>
    <property type="molecule type" value="Genomic_DNA"/>
</dbReference>
<evidence type="ECO:0008006" key="4">
    <source>
        <dbReference type="Google" id="ProtNLM"/>
    </source>
</evidence>
<accession>A0A495X7X5</accession>
<dbReference type="Proteomes" id="UP000272729">
    <property type="component" value="Unassembled WGS sequence"/>
</dbReference>
<organism evidence="2 3">
    <name type="scientific">Saccharothrix variisporea</name>
    <dbReference type="NCBI Taxonomy" id="543527"/>
    <lineage>
        <taxon>Bacteria</taxon>
        <taxon>Bacillati</taxon>
        <taxon>Actinomycetota</taxon>
        <taxon>Actinomycetes</taxon>
        <taxon>Pseudonocardiales</taxon>
        <taxon>Pseudonocardiaceae</taxon>
        <taxon>Saccharothrix</taxon>
    </lineage>
</organism>
<evidence type="ECO:0000313" key="3">
    <source>
        <dbReference type="Proteomes" id="UP000272729"/>
    </source>
</evidence>
<protein>
    <recommendedName>
        <fullName evidence="4">VWA domain containing CoxE-like protein</fullName>
    </recommendedName>
</protein>
<reference evidence="2 3" key="1">
    <citation type="submission" date="2018-10" db="EMBL/GenBank/DDBJ databases">
        <title>Sequencing the genomes of 1000 actinobacteria strains.</title>
        <authorList>
            <person name="Klenk H.-P."/>
        </authorList>
    </citation>
    <scope>NUCLEOTIDE SEQUENCE [LARGE SCALE GENOMIC DNA]</scope>
    <source>
        <strain evidence="2 3">DSM 43911</strain>
    </source>
</reference>
<dbReference type="OrthoDB" id="4025922at2"/>
<dbReference type="AlphaFoldDB" id="A0A495X7X5"/>
<gene>
    <name evidence="2" type="ORF">DFJ66_2716</name>
</gene>